<evidence type="ECO:0000313" key="9">
    <source>
        <dbReference type="Proteomes" id="UP000001880"/>
    </source>
</evidence>
<evidence type="ECO:0000256" key="2">
    <source>
        <dbReference type="ARBA" id="ARBA00022723"/>
    </source>
</evidence>
<protein>
    <recommendedName>
        <fullName evidence="10">(Fe-S)-binding protein</fullName>
    </recommendedName>
</protein>
<dbReference type="GO" id="GO:0051539">
    <property type="term" value="F:4 iron, 4 sulfur cluster binding"/>
    <property type="evidence" value="ECO:0007669"/>
    <property type="project" value="UniProtKB-KW"/>
</dbReference>
<dbReference type="Pfam" id="PF13183">
    <property type="entry name" value="Fer4_8"/>
    <property type="match status" value="1"/>
</dbReference>
<evidence type="ECO:0008006" key="10">
    <source>
        <dbReference type="Google" id="ProtNLM"/>
    </source>
</evidence>
<dbReference type="InterPro" id="IPR017896">
    <property type="entry name" value="4Fe4S_Fe-S-bd"/>
</dbReference>
<dbReference type="HOGENOM" id="CLU_023081_2_0_7"/>
<keyword evidence="1" id="KW-0004">4Fe-4S</keyword>
<dbReference type="Proteomes" id="UP000001880">
    <property type="component" value="Chromosome"/>
</dbReference>
<evidence type="ECO:0000313" key="8">
    <source>
        <dbReference type="EMBL" id="ACY17588.1"/>
    </source>
</evidence>
<feature type="domain" description="Cysteine-rich" evidence="6">
    <location>
        <begin position="259"/>
        <end position="345"/>
    </location>
</feature>
<dbReference type="InterPro" id="IPR009051">
    <property type="entry name" value="Helical_ferredxn"/>
</dbReference>
<dbReference type="SUPFAM" id="SSF46548">
    <property type="entry name" value="alpha-helical ferredoxin"/>
    <property type="match status" value="1"/>
</dbReference>
<accession>D0LWD8</accession>
<evidence type="ECO:0000256" key="3">
    <source>
        <dbReference type="ARBA" id="ARBA00023002"/>
    </source>
</evidence>
<reference evidence="8 9" key="1">
    <citation type="journal article" date="2010" name="Stand. Genomic Sci.">
        <title>Complete genome sequence of Haliangium ochraceum type strain (SMP-2).</title>
        <authorList>
            <consortium name="US DOE Joint Genome Institute (JGI-PGF)"/>
            <person name="Ivanova N."/>
            <person name="Daum C."/>
            <person name="Lang E."/>
            <person name="Abt B."/>
            <person name="Kopitz M."/>
            <person name="Saunders E."/>
            <person name="Lapidus A."/>
            <person name="Lucas S."/>
            <person name="Glavina Del Rio T."/>
            <person name="Nolan M."/>
            <person name="Tice H."/>
            <person name="Copeland A."/>
            <person name="Cheng J.F."/>
            <person name="Chen F."/>
            <person name="Bruce D."/>
            <person name="Goodwin L."/>
            <person name="Pitluck S."/>
            <person name="Mavromatis K."/>
            <person name="Pati A."/>
            <person name="Mikhailova N."/>
            <person name="Chen A."/>
            <person name="Palaniappan K."/>
            <person name="Land M."/>
            <person name="Hauser L."/>
            <person name="Chang Y.J."/>
            <person name="Jeffries C.D."/>
            <person name="Detter J.C."/>
            <person name="Brettin T."/>
            <person name="Rohde M."/>
            <person name="Goker M."/>
            <person name="Bristow J."/>
            <person name="Markowitz V."/>
            <person name="Eisen J.A."/>
            <person name="Hugenholtz P."/>
            <person name="Kyrpides N.C."/>
            <person name="Klenk H.P."/>
        </authorList>
    </citation>
    <scope>NUCLEOTIDE SEQUENCE [LARGE SCALE GENOMIC DNA]</scope>
    <source>
        <strain evidence="9">DSM 14365 / CIP 107738 / JCM 11303 / AJ 13395 / SMP-2</strain>
    </source>
</reference>
<sequence>MSDRFTADSVAKQLDYCTYCPKMCRHACPVSNADGHEAHIPQAKMDSLNQLRKGNASWSSESAAPLWACTGCRQCTVYCDHGNEPGLVLLAGRAEATARGAGHPNLRDYPQRFGKREKRLVERMREQLPAEHRAADALVGFWPGCDAVDKYPGGIDGARALLSQVSGMDVSVLDVGQTCAGYPLLASGHPDAFRWHASKVAHALQTLRTLVVGCSACVYTLRVSYPAEGQALSCEILSTPEFLARSQRSAPERREKPVVYYHDPCMLARYTGVIEEPRRVLGRIAEVREMSWSGTDTECCGGAGMLPKTMPEVADAMARRRLRDVVRGGGGTVVTSCPTCALMLQRNAPDGVSVRMLTEMLEEALAAAPDDAE</sequence>
<evidence type="ECO:0000259" key="6">
    <source>
        <dbReference type="Pfam" id="PF02754"/>
    </source>
</evidence>
<dbReference type="STRING" id="502025.Hoch_5100"/>
<evidence type="ECO:0000256" key="5">
    <source>
        <dbReference type="ARBA" id="ARBA00023014"/>
    </source>
</evidence>
<dbReference type="GO" id="GO:0005886">
    <property type="term" value="C:plasma membrane"/>
    <property type="evidence" value="ECO:0007669"/>
    <property type="project" value="TreeGrafter"/>
</dbReference>
<dbReference type="GO" id="GO:0016491">
    <property type="term" value="F:oxidoreductase activity"/>
    <property type="evidence" value="ECO:0007669"/>
    <property type="project" value="UniProtKB-KW"/>
</dbReference>
<dbReference type="RefSeq" id="WP_012830180.1">
    <property type="nucleotide sequence ID" value="NC_013440.1"/>
</dbReference>
<keyword evidence="2" id="KW-0479">Metal-binding</keyword>
<dbReference type="AlphaFoldDB" id="D0LWD8"/>
<dbReference type="Gene3D" id="1.10.1060.10">
    <property type="entry name" value="Alpha-helical ferredoxin"/>
    <property type="match status" value="1"/>
</dbReference>
<dbReference type="KEGG" id="hoh:Hoch_5100"/>
<gene>
    <name evidence="8" type="ordered locus">Hoch_5100</name>
</gene>
<organism evidence="8 9">
    <name type="scientific">Haliangium ochraceum (strain DSM 14365 / JCM 11303 / SMP-2)</name>
    <dbReference type="NCBI Taxonomy" id="502025"/>
    <lineage>
        <taxon>Bacteria</taxon>
        <taxon>Pseudomonadati</taxon>
        <taxon>Myxococcota</taxon>
        <taxon>Polyangia</taxon>
        <taxon>Haliangiales</taxon>
        <taxon>Kofleriaceae</taxon>
        <taxon>Haliangium</taxon>
    </lineage>
</organism>
<feature type="domain" description="Cysteine-rich" evidence="6">
    <location>
        <begin position="139"/>
        <end position="222"/>
    </location>
</feature>
<keyword evidence="9" id="KW-1185">Reference proteome</keyword>
<dbReference type="InterPro" id="IPR004017">
    <property type="entry name" value="Cys_rich_dom"/>
</dbReference>
<evidence type="ECO:0000256" key="4">
    <source>
        <dbReference type="ARBA" id="ARBA00023004"/>
    </source>
</evidence>
<keyword evidence="5" id="KW-0411">Iron-sulfur</keyword>
<evidence type="ECO:0000256" key="1">
    <source>
        <dbReference type="ARBA" id="ARBA00022485"/>
    </source>
</evidence>
<keyword evidence="3" id="KW-0560">Oxidoreductase</keyword>
<dbReference type="InterPro" id="IPR051460">
    <property type="entry name" value="HdrC_iron-sulfur_subunit"/>
</dbReference>
<dbReference type="eggNOG" id="COG0247">
    <property type="taxonomic scope" value="Bacteria"/>
</dbReference>
<dbReference type="PANTHER" id="PTHR43255">
    <property type="entry name" value="IRON-SULFUR-BINDING OXIDOREDUCTASE FADF-RELATED-RELATED"/>
    <property type="match status" value="1"/>
</dbReference>
<dbReference type="EMBL" id="CP001804">
    <property type="protein sequence ID" value="ACY17588.1"/>
    <property type="molecule type" value="Genomic_DNA"/>
</dbReference>
<dbReference type="GO" id="GO:0046872">
    <property type="term" value="F:metal ion binding"/>
    <property type="evidence" value="ECO:0007669"/>
    <property type="project" value="UniProtKB-KW"/>
</dbReference>
<keyword evidence="4" id="KW-0408">Iron</keyword>
<dbReference type="OrthoDB" id="5289041at2"/>
<name>D0LWD8_HALO1</name>
<evidence type="ECO:0000259" key="7">
    <source>
        <dbReference type="Pfam" id="PF13183"/>
    </source>
</evidence>
<dbReference type="Pfam" id="PF02754">
    <property type="entry name" value="CCG"/>
    <property type="match status" value="2"/>
</dbReference>
<dbReference type="PANTHER" id="PTHR43255:SF1">
    <property type="entry name" value="IRON-SULFUR-BINDING OXIDOREDUCTASE FADF-RELATED"/>
    <property type="match status" value="1"/>
</dbReference>
<proteinExistence type="predicted"/>
<feature type="domain" description="4Fe-4S ferredoxin-type" evidence="7">
    <location>
        <begin position="13"/>
        <end position="82"/>
    </location>
</feature>